<name>A0AAW1MUZ8_SAPOF</name>
<dbReference type="Proteomes" id="UP001443914">
    <property type="component" value="Unassembled WGS sequence"/>
</dbReference>
<evidence type="ECO:0008006" key="5">
    <source>
        <dbReference type="Google" id="ProtNLM"/>
    </source>
</evidence>
<keyword evidence="4" id="KW-1185">Reference proteome</keyword>
<dbReference type="EMBL" id="JBDFQZ010000002">
    <property type="protein sequence ID" value="KAK9749601.1"/>
    <property type="molecule type" value="Genomic_DNA"/>
</dbReference>
<keyword evidence="2" id="KW-0472">Membrane</keyword>
<organism evidence="3 4">
    <name type="scientific">Saponaria officinalis</name>
    <name type="common">Common soapwort</name>
    <name type="synonym">Lychnis saponaria</name>
    <dbReference type="NCBI Taxonomy" id="3572"/>
    <lineage>
        <taxon>Eukaryota</taxon>
        <taxon>Viridiplantae</taxon>
        <taxon>Streptophyta</taxon>
        <taxon>Embryophyta</taxon>
        <taxon>Tracheophyta</taxon>
        <taxon>Spermatophyta</taxon>
        <taxon>Magnoliopsida</taxon>
        <taxon>eudicotyledons</taxon>
        <taxon>Gunneridae</taxon>
        <taxon>Pentapetalae</taxon>
        <taxon>Caryophyllales</taxon>
        <taxon>Caryophyllaceae</taxon>
        <taxon>Caryophylleae</taxon>
        <taxon>Saponaria</taxon>
    </lineage>
</organism>
<gene>
    <name evidence="3" type="ORF">RND81_02G137500</name>
</gene>
<reference evidence="3" key="1">
    <citation type="submission" date="2024-03" db="EMBL/GenBank/DDBJ databases">
        <title>WGS assembly of Saponaria officinalis var. Norfolk2.</title>
        <authorList>
            <person name="Jenkins J."/>
            <person name="Shu S."/>
            <person name="Grimwood J."/>
            <person name="Barry K."/>
            <person name="Goodstein D."/>
            <person name="Schmutz J."/>
            <person name="Leebens-Mack J."/>
            <person name="Osbourn A."/>
        </authorList>
    </citation>
    <scope>NUCLEOTIDE SEQUENCE [LARGE SCALE GENOMIC DNA]</scope>
    <source>
        <strain evidence="3">JIC</strain>
    </source>
</reference>
<proteinExistence type="predicted"/>
<dbReference type="PANTHER" id="PTHR21477">
    <property type="entry name" value="ZGC:172139"/>
    <property type="match status" value="1"/>
</dbReference>
<sequence>MDLQLIHKGLNFTKRKKWVFVLVVLGVSGYGVFRVYNLPSIVRKRIRVLKLFNSIVSISENISDSAELIGIISRDLKDFLNSDCDEIPNSLKQAIKLVKSEEFSDSVVRVTAALTRGVFRGYESESKSESNSGFYDRFIDTLFSDAGSGFVSVVAGSFAKNLVTALCSDANNNKNVNSPSWIDVMCSDRGREFIAEVVQKFVSTAVAVYLDKTMTVNTYDELFAGMTNPKHEKPVREMLVALCNGSIETLVKTSHHVLTNSGSNPRNLSRLVVARSNSDVVSKTYYSEIDDTSNVITVKQSGRKPSLPLEEDRKSSSSGEGWVSTVSSTLAVPSNRKLVLDVTGRVTFETVRSFLEFLLGKFFANVRRSFGAVNDAVIETGLGVVRYFTAKSSVVASICLSLCLYVLGGPWALMPA</sequence>
<dbReference type="PANTHER" id="PTHR21477:SF12">
    <property type="entry name" value="PROTEIN PHLOEM PROTEIN 2-LIKE A10"/>
    <property type="match status" value="1"/>
</dbReference>
<feature type="region of interest" description="Disordered" evidence="1">
    <location>
        <begin position="300"/>
        <end position="321"/>
    </location>
</feature>
<keyword evidence="2" id="KW-0812">Transmembrane</keyword>
<evidence type="ECO:0000256" key="2">
    <source>
        <dbReference type="SAM" id="Phobius"/>
    </source>
</evidence>
<feature type="transmembrane region" description="Helical" evidence="2">
    <location>
        <begin position="18"/>
        <end position="37"/>
    </location>
</feature>
<evidence type="ECO:0000313" key="4">
    <source>
        <dbReference type="Proteomes" id="UP001443914"/>
    </source>
</evidence>
<protein>
    <recommendedName>
        <fullName evidence="5">Protein PHLOEM PROTEIN 2-LIKE A10</fullName>
    </recommendedName>
</protein>
<evidence type="ECO:0000313" key="3">
    <source>
        <dbReference type="EMBL" id="KAK9749601.1"/>
    </source>
</evidence>
<accession>A0AAW1MUZ8</accession>
<comment type="caution">
    <text evidence="3">The sequence shown here is derived from an EMBL/GenBank/DDBJ whole genome shotgun (WGS) entry which is preliminary data.</text>
</comment>
<dbReference type="InterPro" id="IPR019141">
    <property type="entry name" value="DUF2045"/>
</dbReference>
<dbReference type="AlphaFoldDB" id="A0AAW1MUZ8"/>
<evidence type="ECO:0000256" key="1">
    <source>
        <dbReference type="SAM" id="MobiDB-lite"/>
    </source>
</evidence>
<keyword evidence="2" id="KW-1133">Transmembrane helix</keyword>